<feature type="compositionally biased region" description="Polar residues" evidence="1">
    <location>
        <begin position="513"/>
        <end position="524"/>
    </location>
</feature>
<feature type="region of interest" description="Disordered" evidence="1">
    <location>
        <begin position="773"/>
        <end position="855"/>
    </location>
</feature>
<dbReference type="AlphaFoldDB" id="A0A8H7ALE4"/>
<organism evidence="2 3">
    <name type="scientific">Endocarpon pusillum</name>
    <dbReference type="NCBI Taxonomy" id="364733"/>
    <lineage>
        <taxon>Eukaryota</taxon>
        <taxon>Fungi</taxon>
        <taxon>Dikarya</taxon>
        <taxon>Ascomycota</taxon>
        <taxon>Pezizomycotina</taxon>
        <taxon>Eurotiomycetes</taxon>
        <taxon>Chaetothyriomycetidae</taxon>
        <taxon>Verrucariales</taxon>
        <taxon>Verrucariaceae</taxon>
        <taxon>Endocarpon</taxon>
    </lineage>
</organism>
<sequence>MDPDNSHPHPTASAIIVMTDIRSESPLTKGSSNPEDRLICEEFGQAEQRNAAGANAFKVVPRTIPSSTRSARGCIERHTGPVAHDKNMLRVLPLIHIPTSFKENPQWRQYYNQSSKPAETEQQCLLNTQSTALPEHSLIKTNNFSTETVITANTLLDQASMNQAGLDSRKLLRLPRSRSSQNILKAGNMRLKQLIRPKHNTYFRTEAVVGADQDIARQLQQLDFIASQKDLRSRDAKARMERLAKGEAIHPPQSLRNKESSTSIIDLDQVEARHGWEKYHRSTLSQSWDEIFKSVGGFKSGSDGGNDELCYNEAQLHFTGVNVTKPASAADSISANNLQVNTSHNVDARGPHVPAPRMSNITTKLGAGPTRQSFQVLVKQLPARPTPTRQSKQECTNQSDWATETDMNCMQVKASLTPHLQEARSFEVLSKHGSAPNTSQSTIALEAIEAEMNNGQPVSPSTLVGPSLPFSLNSTPPQLVAAPTDPPAGPLPELPEEFRKARASSRASSQRSTPTRFTCPTTSPGPKHRKTTSANSSSSNLTLQAMKSSQGHYRHQTSPGTRSLKEASTISSARSVLAAETSSRTHPQRKAALTVSESVNVSDSDQYYLGSSQDLPSLAASDTDRGYDMIDTTGLASTKFPLLTNDALSSRRDHIKELKMRDLAQEKAARIRSQSHLRGLEEASVAAKPSSAAHKGSPRPTAQLSHIPLVPVSPSDTAHKTNIGGSSQASRRPNSHIPCSLSNKTSQSTMTQSQIMVLAETNPDTQLFCASTPTRSVRKTDSGKAMSGIAKEMKPRKRRSKTRVRCQVNTAIALNGATEGKPSGQYTPPLSEPSPHSSGDDMENTRRTEASQDVNDIAPLAAEEGDLESTSSKQAFAVLARQEEKKYLKEQLLLRKLKRESSDLKLAMKLLSRGLEKLTTFVETDEGLNEVKGRELLGAEMERVKRMAESFECSLSPEDWEGLDQDTFRHDHPEKHTLNDVDVSLRGAKSAQVDDNRPLSLVSRYSSVRNSMGESVISGPPIKDETIRNQLEGFNRATMLKSGSID</sequence>
<feature type="compositionally biased region" description="Polar residues" evidence="1">
    <location>
        <begin position="545"/>
        <end position="585"/>
    </location>
</feature>
<evidence type="ECO:0000313" key="2">
    <source>
        <dbReference type="EMBL" id="KAF7511305.1"/>
    </source>
</evidence>
<feature type="region of interest" description="Disordered" evidence="1">
    <location>
        <begin position="672"/>
        <end position="752"/>
    </location>
</feature>
<feature type="compositionally biased region" description="Basic residues" evidence="1">
    <location>
        <begin position="794"/>
        <end position="804"/>
    </location>
</feature>
<evidence type="ECO:0000313" key="3">
    <source>
        <dbReference type="Proteomes" id="UP000606974"/>
    </source>
</evidence>
<feature type="compositionally biased region" description="Pro residues" evidence="1">
    <location>
        <begin position="484"/>
        <end position="493"/>
    </location>
</feature>
<dbReference type="EMBL" id="JAACFV010000021">
    <property type="protein sequence ID" value="KAF7511305.1"/>
    <property type="molecule type" value="Genomic_DNA"/>
</dbReference>
<feature type="compositionally biased region" description="Polar residues" evidence="1">
    <location>
        <begin position="723"/>
        <end position="732"/>
    </location>
</feature>
<gene>
    <name evidence="2" type="ORF">GJ744_004870</name>
</gene>
<keyword evidence="3" id="KW-1185">Reference proteome</keyword>
<name>A0A8H7ALE4_9EURO</name>
<reference evidence="2" key="1">
    <citation type="submission" date="2020-02" db="EMBL/GenBank/DDBJ databases">
        <authorList>
            <person name="Palmer J.M."/>
        </authorList>
    </citation>
    <scope>NUCLEOTIDE SEQUENCE</scope>
    <source>
        <strain evidence="2">EPUS1.4</strain>
        <tissue evidence="2">Thallus</tissue>
    </source>
</reference>
<proteinExistence type="predicted"/>
<feature type="compositionally biased region" description="Low complexity" evidence="1">
    <location>
        <begin position="532"/>
        <end position="543"/>
    </location>
</feature>
<protein>
    <submittedName>
        <fullName evidence="2">Uncharacterized protein</fullName>
    </submittedName>
</protein>
<feature type="compositionally biased region" description="Polar residues" evidence="1">
    <location>
        <begin position="740"/>
        <end position="752"/>
    </location>
</feature>
<evidence type="ECO:0000256" key="1">
    <source>
        <dbReference type="SAM" id="MobiDB-lite"/>
    </source>
</evidence>
<comment type="caution">
    <text evidence="2">The sequence shown here is derived from an EMBL/GenBank/DDBJ whole genome shotgun (WGS) entry which is preliminary data.</text>
</comment>
<dbReference type="Proteomes" id="UP000606974">
    <property type="component" value="Unassembled WGS sequence"/>
</dbReference>
<accession>A0A8H7ALE4</accession>
<feature type="region of interest" description="Disordered" evidence="1">
    <location>
        <begin position="456"/>
        <end position="597"/>
    </location>
</feature>
<feature type="compositionally biased region" description="Polar residues" evidence="1">
    <location>
        <begin position="456"/>
        <end position="477"/>
    </location>
</feature>
<dbReference type="OrthoDB" id="10305338at2759"/>